<sequence length="266" mass="30965">MFTRMYLQPWGKTTAIIVSNFISVECDLPELRKRLPNDVLYIIVAFRFGTAHKSASFRQRSLASYLSAFRVVKYLAQPNKKDDSDEKEKEKKKKKGTNPIISKKEIWKMVEQINSTQQIPSVMDDPNMNILFVDKRTFRVIPNLTYPSTLSELKLHFGDFNIQVDANVLAAMAGDTNKWSTIMTRQHFYFNKKYYSIINMSEDTIFASWGEEHILIYQLEFMFIVITDLTSRLNPGRPTGAKYAWTAHRFYTETEKIVQELKNSGI</sequence>
<keyword evidence="2" id="KW-1185">Reference proteome</keyword>
<reference evidence="1 2" key="1">
    <citation type="journal article" date="2013" name="Curr. Biol.">
        <title>The Genome of the Foraminiferan Reticulomyxa filosa.</title>
        <authorList>
            <person name="Glockner G."/>
            <person name="Hulsmann N."/>
            <person name="Schleicher M."/>
            <person name="Noegel A.A."/>
            <person name="Eichinger L."/>
            <person name="Gallinger C."/>
            <person name="Pawlowski J."/>
            <person name="Sierra R."/>
            <person name="Euteneuer U."/>
            <person name="Pillet L."/>
            <person name="Moustafa A."/>
            <person name="Platzer M."/>
            <person name="Groth M."/>
            <person name="Szafranski K."/>
            <person name="Schliwa M."/>
        </authorList>
    </citation>
    <scope>NUCLEOTIDE SEQUENCE [LARGE SCALE GENOMIC DNA]</scope>
</reference>
<protein>
    <submittedName>
        <fullName evidence="1">Uncharacterized protein</fullName>
    </submittedName>
</protein>
<name>X6NYB9_RETFI</name>
<accession>X6NYB9</accession>
<comment type="caution">
    <text evidence="1">The sequence shown here is derived from an EMBL/GenBank/DDBJ whole genome shotgun (WGS) entry which is preliminary data.</text>
</comment>
<dbReference type="AlphaFoldDB" id="X6NYB9"/>
<evidence type="ECO:0000313" key="1">
    <source>
        <dbReference type="EMBL" id="ETO30966.1"/>
    </source>
</evidence>
<dbReference type="EMBL" id="ASPP01005206">
    <property type="protein sequence ID" value="ETO30966.1"/>
    <property type="molecule type" value="Genomic_DNA"/>
</dbReference>
<dbReference type="Proteomes" id="UP000023152">
    <property type="component" value="Unassembled WGS sequence"/>
</dbReference>
<gene>
    <name evidence="1" type="ORF">RFI_06152</name>
</gene>
<evidence type="ECO:0000313" key="2">
    <source>
        <dbReference type="Proteomes" id="UP000023152"/>
    </source>
</evidence>
<organism evidence="1 2">
    <name type="scientific">Reticulomyxa filosa</name>
    <dbReference type="NCBI Taxonomy" id="46433"/>
    <lineage>
        <taxon>Eukaryota</taxon>
        <taxon>Sar</taxon>
        <taxon>Rhizaria</taxon>
        <taxon>Retaria</taxon>
        <taxon>Foraminifera</taxon>
        <taxon>Monothalamids</taxon>
        <taxon>Reticulomyxidae</taxon>
        <taxon>Reticulomyxa</taxon>
    </lineage>
</organism>
<proteinExistence type="predicted"/>